<dbReference type="AlphaFoldDB" id="A0ABC8WXU5"/>
<keyword evidence="2" id="KW-1133">Transmembrane helix</keyword>
<feature type="signal peptide" evidence="3">
    <location>
        <begin position="1"/>
        <end position="24"/>
    </location>
</feature>
<evidence type="ECO:0000256" key="3">
    <source>
        <dbReference type="SAM" id="SignalP"/>
    </source>
</evidence>
<evidence type="ECO:0000313" key="4">
    <source>
        <dbReference type="EMBL" id="CAL4917264.1"/>
    </source>
</evidence>
<gene>
    <name evidence="4" type="ORF">URODEC1_LOCUS18474</name>
</gene>
<keyword evidence="5" id="KW-1185">Reference proteome</keyword>
<keyword evidence="2" id="KW-0472">Membrane</keyword>
<dbReference type="EMBL" id="OZ075123">
    <property type="protein sequence ID" value="CAL4917264.1"/>
    <property type="molecule type" value="Genomic_DNA"/>
</dbReference>
<keyword evidence="3" id="KW-0732">Signal</keyword>
<dbReference type="PANTHER" id="PTHR33098:SF44">
    <property type="entry name" value="DUF4408 DOMAIN-CONTAINING PROTEIN"/>
    <property type="match status" value="1"/>
</dbReference>
<feature type="transmembrane region" description="Helical" evidence="2">
    <location>
        <begin position="34"/>
        <end position="55"/>
    </location>
</feature>
<evidence type="ECO:0000256" key="2">
    <source>
        <dbReference type="SAM" id="Phobius"/>
    </source>
</evidence>
<feature type="compositionally biased region" description="Basic and acidic residues" evidence="1">
    <location>
        <begin position="123"/>
        <end position="137"/>
    </location>
</feature>
<feature type="compositionally biased region" description="Basic and acidic residues" evidence="1">
    <location>
        <begin position="164"/>
        <end position="178"/>
    </location>
</feature>
<sequence length="354" mass="37557">MDSPLLKATAFVMAVAALAATAEAAAGGSAIPTADFLLSPTFLWVAANAIIIWLVSSSRRRGGRTNATDAAAGHDGGEAALHDAAVDGLYTSASEYEAFSDAAGGSARRAFDDAPASASSKKLAREARAAARRADRPRVRKKPATAGHPQDEAPSPRDVAAAAKAREVYREIRRREEATAAAEAAAAAEPMPGPGGDGGDEDEDVSMDSLWESIVQRRAARPVAVQKSESWGNDELPRLQRVAETAAATRRREMRKSVSAVSNKAAPAAAEAETQREAAAAAAAASPAAAMRNLGWRTRDVLVSISPDELLRRAESFIRRQHEHLRLQRQESEQRQLQLRRRLHAGGGPALIRV</sequence>
<accession>A0ABC8WXU5</accession>
<dbReference type="InterPro" id="IPR008480">
    <property type="entry name" value="DUF761_pln"/>
</dbReference>
<feature type="region of interest" description="Disordered" evidence="1">
    <location>
        <begin position="112"/>
        <end position="205"/>
    </location>
</feature>
<name>A0ABC8WXU5_9POAL</name>
<keyword evidence="2" id="KW-0812">Transmembrane</keyword>
<feature type="chain" id="PRO_5044768685" evidence="3">
    <location>
        <begin position="25"/>
        <end position="354"/>
    </location>
</feature>
<organism evidence="4 5">
    <name type="scientific">Urochloa decumbens</name>
    <dbReference type="NCBI Taxonomy" id="240449"/>
    <lineage>
        <taxon>Eukaryota</taxon>
        <taxon>Viridiplantae</taxon>
        <taxon>Streptophyta</taxon>
        <taxon>Embryophyta</taxon>
        <taxon>Tracheophyta</taxon>
        <taxon>Spermatophyta</taxon>
        <taxon>Magnoliopsida</taxon>
        <taxon>Liliopsida</taxon>
        <taxon>Poales</taxon>
        <taxon>Poaceae</taxon>
        <taxon>PACMAD clade</taxon>
        <taxon>Panicoideae</taxon>
        <taxon>Panicodae</taxon>
        <taxon>Paniceae</taxon>
        <taxon>Melinidinae</taxon>
        <taxon>Urochloa</taxon>
    </lineage>
</organism>
<evidence type="ECO:0000313" key="5">
    <source>
        <dbReference type="Proteomes" id="UP001497457"/>
    </source>
</evidence>
<evidence type="ECO:0000256" key="1">
    <source>
        <dbReference type="SAM" id="MobiDB-lite"/>
    </source>
</evidence>
<reference evidence="4" key="1">
    <citation type="submission" date="2024-10" db="EMBL/GenBank/DDBJ databases">
        <authorList>
            <person name="Ryan C."/>
        </authorList>
    </citation>
    <scope>NUCLEOTIDE SEQUENCE [LARGE SCALE GENOMIC DNA]</scope>
</reference>
<proteinExistence type="predicted"/>
<protein>
    <submittedName>
        <fullName evidence="4">Uncharacterized protein</fullName>
    </submittedName>
</protein>
<dbReference type="Proteomes" id="UP001497457">
    <property type="component" value="Chromosome 13rd"/>
</dbReference>
<dbReference type="Pfam" id="PF05553">
    <property type="entry name" value="DUF761"/>
    <property type="match status" value="1"/>
</dbReference>
<feature type="compositionally biased region" description="Low complexity" evidence="1">
    <location>
        <begin position="179"/>
        <end position="190"/>
    </location>
</feature>
<dbReference type="PANTHER" id="PTHR33098">
    <property type="entry name" value="COTTON FIBER (DUF761)"/>
    <property type="match status" value="1"/>
</dbReference>